<accession>A0AAV1WWD6</accession>
<comment type="similarity">
    <text evidence="1">Belongs to the plant acyltransferase family.</text>
</comment>
<evidence type="ECO:0000256" key="1">
    <source>
        <dbReference type="ARBA" id="ARBA00009861"/>
    </source>
</evidence>
<organism evidence="2 3">
    <name type="scientific">Lupinus luteus</name>
    <name type="common">European yellow lupine</name>
    <dbReference type="NCBI Taxonomy" id="3873"/>
    <lineage>
        <taxon>Eukaryota</taxon>
        <taxon>Viridiplantae</taxon>
        <taxon>Streptophyta</taxon>
        <taxon>Embryophyta</taxon>
        <taxon>Tracheophyta</taxon>
        <taxon>Spermatophyta</taxon>
        <taxon>Magnoliopsida</taxon>
        <taxon>eudicotyledons</taxon>
        <taxon>Gunneridae</taxon>
        <taxon>Pentapetalae</taxon>
        <taxon>rosids</taxon>
        <taxon>fabids</taxon>
        <taxon>Fabales</taxon>
        <taxon>Fabaceae</taxon>
        <taxon>Papilionoideae</taxon>
        <taxon>50 kb inversion clade</taxon>
        <taxon>genistoids sensu lato</taxon>
        <taxon>core genistoids</taxon>
        <taxon>Genisteae</taxon>
        <taxon>Lupinus</taxon>
    </lineage>
</organism>
<dbReference type="Proteomes" id="UP001497480">
    <property type="component" value="Unassembled WGS sequence"/>
</dbReference>
<protein>
    <recommendedName>
        <fullName evidence="4">Taxadien-5-alpha-ol O-acetyltransferase</fullName>
    </recommendedName>
</protein>
<name>A0AAV1WWD6_LUPLU</name>
<sequence>MVVPSVLNHGASQTLPKSHIEAVLSVRPLKVTEPRQVRHVSVKNTNSKNISGCYNIILYYQKLKEEEHGLFLVGWIVESLARVLLDYPLLAGRIQKKVENGDNMEFEIVSNDSGVRFYEARFPMNLSEFLGLSGKECFEGELVFWKEIDEHNPQFSPLFYIQVTKFECGGYSIGISCSLILEDVLVIEKFLKNWAEINNHMLLQNEKKTPIFCHPLLKNEDPPPIDVISRTPCQNGTHTMLFKITAQGINFNMELWRELAMFCIDEAEEKLQQKLGSDFCLFVKESCKIIKVEGCSSKSVYSKEVLGLKNNIIEASWNDFGVCGLAFQEGSKPIHVSHSIGSVRDGHVIAVQCPRENVSVVVIVSLHNEK</sequence>
<dbReference type="InterPro" id="IPR023213">
    <property type="entry name" value="CAT-like_dom_sf"/>
</dbReference>
<gene>
    <name evidence="2" type="ORF">LLUT_LOCUS14775</name>
</gene>
<dbReference type="PANTHER" id="PTHR31642">
    <property type="entry name" value="TRICHOTHECENE 3-O-ACETYLTRANSFERASE"/>
    <property type="match status" value="1"/>
</dbReference>
<comment type="caution">
    <text evidence="2">The sequence shown here is derived from an EMBL/GenBank/DDBJ whole genome shotgun (WGS) entry which is preliminary data.</text>
</comment>
<dbReference type="AlphaFoldDB" id="A0AAV1WWD6"/>
<dbReference type="EMBL" id="CAXHTB010000010">
    <property type="protein sequence ID" value="CAL0313715.1"/>
    <property type="molecule type" value="Genomic_DNA"/>
</dbReference>
<evidence type="ECO:0000313" key="2">
    <source>
        <dbReference type="EMBL" id="CAL0313715.1"/>
    </source>
</evidence>
<evidence type="ECO:0000313" key="3">
    <source>
        <dbReference type="Proteomes" id="UP001497480"/>
    </source>
</evidence>
<keyword evidence="3" id="KW-1185">Reference proteome</keyword>
<dbReference type="GO" id="GO:0016747">
    <property type="term" value="F:acyltransferase activity, transferring groups other than amino-acyl groups"/>
    <property type="evidence" value="ECO:0007669"/>
    <property type="project" value="TreeGrafter"/>
</dbReference>
<dbReference type="Pfam" id="PF02458">
    <property type="entry name" value="Transferase"/>
    <property type="match status" value="1"/>
</dbReference>
<dbReference type="InterPro" id="IPR050317">
    <property type="entry name" value="Plant_Fungal_Acyltransferase"/>
</dbReference>
<dbReference type="PANTHER" id="PTHR31642:SF299">
    <property type="entry name" value="OS02G0653400 PROTEIN"/>
    <property type="match status" value="1"/>
</dbReference>
<dbReference type="Gene3D" id="3.30.559.10">
    <property type="entry name" value="Chloramphenicol acetyltransferase-like domain"/>
    <property type="match status" value="1"/>
</dbReference>
<reference evidence="2 3" key="1">
    <citation type="submission" date="2024-03" db="EMBL/GenBank/DDBJ databases">
        <authorList>
            <person name="Martinez-Hernandez J."/>
        </authorList>
    </citation>
    <scope>NUCLEOTIDE SEQUENCE [LARGE SCALE GENOMIC DNA]</scope>
</reference>
<proteinExistence type="inferred from homology"/>
<evidence type="ECO:0008006" key="4">
    <source>
        <dbReference type="Google" id="ProtNLM"/>
    </source>
</evidence>